<reference evidence="7 8" key="1">
    <citation type="submission" date="2017-05" db="EMBL/GenBank/DDBJ databases">
        <authorList>
            <person name="Qiu J.G."/>
            <person name="He J."/>
        </authorList>
    </citation>
    <scope>NUCLEOTIDE SEQUENCE [LARGE SCALE GENOMIC DNA]</scope>
    <source>
        <strain evidence="7 8">JQ135</strain>
    </source>
</reference>
<dbReference type="InterPro" id="IPR027444">
    <property type="entry name" value="H-NS_C_dom"/>
</dbReference>
<sequence>MIKDLKTVSEINVEISRLQRQAEVIKRKTRQNVLADIVRTMRDNDLTMDEIAQAFRRPSVKPSASPTVKYKHPSGATWSGRGRTPSWVKAVEAAGESRELYLLSNPSPNPQ</sequence>
<accession>A0AB33D3P9</accession>
<evidence type="ECO:0000259" key="6">
    <source>
        <dbReference type="SMART" id="SM00528"/>
    </source>
</evidence>
<dbReference type="SUPFAM" id="SSF81273">
    <property type="entry name" value="H-NS histone-like proteins"/>
    <property type="match status" value="1"/>
</dbReference>
<organism evidence="7 8">
    <name type="scientific">Alcaligenes faecalis</name>
    <dbReference type="NCBI Taxonomy" id="511"/>
    <lineage>
        <taxon>Bacteria</taxon>
        <taxon>Pseudomonadati</taxon>
        <taxon>Pseudomonadota</taxon>
        <taxon>Betaproteobacteria</taxon>
        <taxon>Burkholderiales</taxon>
        <taxon>Alcaligenaceae</taxon>
        <taxon>Alcaligenes</taxon>
    </lineage>
</organism>
<gene>
    <name evidence="7" type="ORF">AFA_12135</name>
</gene>
<dbReference type="Pfam" id="PF00816">
    <property type="entry name" value="Histone_HNS"/>
    <property type="match status" value="1"/>
</dbReference>
<dbReference type="GO" id="GO:0005829">
    <property type="term" value="C:cytosol"/>
    <property type="evidence" value="ECO:0007669"/>
    <property type="project" value="TreeGrafter"/>
</dbReference>
<dbReference type="PANTHER" id="PTHR38097">
    <property type="match status" value="1"/>
</dbReference>
<keyword evidence="3" id="KW-0963">Cytoplasm</keyword>
<dbReference type="GO" id="GO:0003681">
    <property type="term" value="F:bent DNA binding"/>
    <property type="evidence" value="ECO:0007669"/>
    <property type="project" value="TreeGrafter"/>
</dbReference>
<dbReference type="Gene3D" id="4.10.430.10">
    <property type="entry name" value="Histone-like protein H-NS, C-terminal domain"/>
    <property type="match status" value="1"/>
</dbReference>
<dbReference type="AlphaFoldDB" id="A0AB33D3P9"/>
<protein>
    <submittedName>
        <fullName evidence="7">DNA-binding protein</fullName>
    </submittedName>
</protein>
<dbReference type="GO" id="GO:0000976">
    <property type="term" value="F:transcription cis-regulatory region binding"/>
    <property type="evidence" value="ECO:0007669"/>
    <property type="project" value="TreeGrafter"/>
</dbReference>
<evidence type="ECO:0000256" key="1">
    <source>
        <dbReference type="ARBA" id="ARBA00004453"/>
    </source>
</evidence>
<name>A0AB33D3P9_ALCFA</name>
<dbReference type="GO" id="GO:0032993">
    <property type="term" value="C:protein-DNA complex"/>
    <property type="evidence" value="ECO:0007669"/>
    <property type="project" value="TreeGrafter"/>
</dbReference>
<feature type="region of interest" description="Disordered" evidence="5">
    <location>
        <begin position="58"/>
        <end position="83"/>
    </location>
</feature>
<evidence type="ECO:0000256" key="4">
    <source>
        <dbReference type="ARBA" id="ARBA00023125"/>
    </source>
</evidence>
<comment type="subcellular location">
    <subcellularLocation>
        <location evidence="1">Cytoplasm</location>
        <location evidence="1">Nucleoid</location>
    </subcellularLocation>
</comment>
<dbReference type="RefSeq" id="WP_094197153.1">
    <property type="nucleotide sequence ID" value="NZ_CP021641.1"/>
</dbReference>
<dbReference type="GO" id="GO:0001217">
    <property type="term" value="F:DNA-binding transcription repressor activity"/>
    <property type="evidence" value="ECO:0007669"/>
    <property type="project" value="TreeGrafter"/>
</dbReference>
<dbReference type="EMBL" id="CP021641">
    <property type="protein sequence ID" value="ASR90139.1"/>
    <property type="molecule type" value="Genomic_DNA"/>
</dbReference>
<dbReference type="InterPro" id="IPR037150">
    <property type="entry name" value="H-NS_C_dom_sf"/>
</dbReference>
<comment type="similarity">
    <text evidence="2">Belongs to the histone-like protein H-NS family.</text>
</comment>
<dbReference type="GO" id="GO:0003680">
    <property type="term" value="F:minor groove of adenine-thymine-rich DNA binding"/>
    <property type="evidence" value="ECO:0007669"/>
    <property type="project" value="TreeGrafter"/>
</dbReference>
<evidence type="ECO:0000256" key="3">
    <source>
        <dbReference type="ARBA" id="ARBA00022490"/>
    </source>
</evidence>
<dbReference type="Proteomes" id="UP000214561">
    <property type="component" value="Chromosome"/>
</dbReference>
<dbReference type="KEGG" id="afq:AFA_12135"/>
<dbReference type="GO" id="GO:0009295">
    <property type="term" value="C:nucleoid"/>
    <property type="evidence" value="ECO:0007669"/>
    <property type="project" value="UniProtKB-SubCell"/>
</dbReference>
<evidence type="ECO:0000256" key="5">
    <source>
        <dbReference type="SAM" id="MobiDB-lite"/>
    </source>
</evidence>
<proteinExistence type="inferred from homology"/>
<evidence type="ECO:0000256" key="2">
    <source>
        <dbReference type="ARBA" id="ARBA00010610"/>
    </source>
</evidence>
<evidence type="ECO:0000313" key="7">
    <source>
        <dbReference type="EMBL" id="ASR90139.1"/>
    </source>
</evidence>
<dbReference type="PANTHER" id="PTHR38097:SF2">
    <property type="entry name" value="DNA-BINDING PROTEIN STPA"/>
    <property type="match status" value="1"/>
</dbReference>
<dbReference type="SMART" id="SM00528">
    <property type="entry name" value="HNS"/>
    <property type="match status" value="1"/>
</dbReference>
<evidence type="ECO:0000313" key="8">
    <source>
        <dbReference type="Proteomes" id="UP000214561"/>
    </source>
</evidence>
<keyword evidence="4 7" id="KW-0238">DNA-binding</keyword>
<feature type="domain" description="DNA-binding protein H-NS-like C-terminal" evidence="6">
    <location>
        <begin position="60"/>
        <end position="103"/>
    </location>
</feature>